<feature type="region of interest" description="Disordered" evidence="1">
    <location>
        <begin position="90"/>
        <end position="190"/>
    </location>
</feature>
<feature type="compositionally biased region" description="Polar residues" evidence="1">
    <location>
        <begin position="94"/>
        <end position="108"/>
    </location>
</feature>
<reference evidence="4" key="1">
    <citation type="submission" date="2025-08" db="UniProtKB">
        <authorList>
            <consortium name="Ensembl"/>
        </authorList>
    </citation>
    <scope>IDENTIFICATION</scope>
</reference>
<feature type="compositionally biased region" description="Polar residues" evidence="1">
    <location>
        <begin position="156"/>
        <end position="172"/>
    </location>
</feature>
<evidence type="ECO:0000256" key="3">
    <source>
        <dbReference type="SAM" id="SignalP"/>
    </source>
</evidence>
<keyword evidence="5" id="KW-1185">Reference proteome</keyword>
<sequence length="254" mass="27656">MDQGSLSFSVCAMMLCLLGAACCSNGDSCPCSDIPHLPLTKPPPETCYNTFRYICVDSYVRKVGTSNLIKCKQNNGAPYWTKASLNCIPDPLRRTTQPPQSKGTTSRTDILRDVHITSAITPAPTSRQTTQSGSTSAPTQAPETSTAERTSDAEHSSPSQVTFLTETEATNRTTSSAPTTEPSTYTTVDPKKQRHTHHILGRTAGLIVCVFLVIVFAVFGSGYSWYRRRSRNRYPMGTAEEKMSMNDISSGLPS</sequence>
<dbReference type="OMA" id="PINCAPA"/>
<keyword evidence="2" id="KW-0812">Transmembrane</keyword>
<evidence type="ECO:0000313" key="5">
    <source>
        <dbReference type="Proteomes" id="UP000261420"/>
    </source>
</evidence>
<feature type="transmembrane region" description="Helical" evidence="2">
    <location>
        <begin position="204"/>
        <end position="226"/>
    </location>
</feature>
<organism evidence="4 5">
    <name type="scientific">Seriola dumerili</name>
    <name type="common">Greater amberjack</name>
    <name type="synonym">Caranx dumerili</name>
    <dbReference type="NCBI Taxonomy" id="41447"/>
    <lineage>
        <taxon>Eukaryota</taxon>
        <taxon>Metazoa</taxon>
        <taxon>Chordata</taxon>
        <taxon>Craniata</taxon>
        <taxon>Vertebrata</taxon>
        <taxon>Euteleostomi</taxon>
        <taxon>Actinopterygii</taxon>
        <taxon>Neopterygii</taxon>
        <taxon>Teleostei</taxon>
        <taxon>Neoteleostei</taxon>
        <taxon>Acanthomorphata</taxon>
        <taxon>Carangaria</taxon>
        <taxon>Carangiformes</taxon>
        <taxon>Carangidae</taxon>
        <taxon>Seriola</taxon>
    </lineage>
</organism>
<dbReference type="Gene3D" id="2.20.28.230">
    <property type="match status" value="1"/>
</dbReference>
<dbReference type="GO" id="GO:0042010">
    <property type="term" value="F:interleukin-15 receptor activity"/>
    <property type="evidence" value="ECO:0007669"/>
    <property type="project" value="InterPro"/>
</dbReference>
<dbReference type="GeneID" id="111224828"/>
<protein>
    <submittedName>
        <fullName evidence="4">Interleukin 15 receptor subunit alpha</fullName>
    </submittedName>
</protein>
<name>A0A3B4US13_SERDU</name>
<feature type="compositionally biased region" description="Low complexity" evidence="1">
    <location>
        <begin position="173"/>
        <end position="188"/>
    </location>
</feature>
<keyword evidence="2" id="KW-1133">Transmembrane helix</keyword>
<dbReference type="Ensembl" id="ENSSDUT00000020961.1">
    <property type="protein sequence ID" value="ENSSDUP00000020585.1"/>
    <property type="gene ID" value="ENSSDUG00000014987.1"/>
</dbReference>
<feature type="chain" id="PRO_5017179956" evidence="3">
    <location>
        <begin position="24"/>
        <end position="254"/>
    </location>
</feature>
<accession>A0A3B4US13</accession>
<evidence type="ECO:0000256" key="2">
    <source>
        <dbReference type="SAM" id="Phobius"/>
    </source>
</evidence>
<dbReference type="CTD" id="3601"/>
<dbReference type="KEGG" id="sdu:111224828"/>
<feature type="compositionally biased region" description="Low complexity" evidence="1">
    <location>
        <begin position="125"/>
        <end position="136"/>
    </location>
</feature>
<feature type="signal peptide" evidence="3">
    <location>
        <begin position="1"/>
        <end position="23"/>
    </location>
</feature>
<dbReference type="Proteomes" id="UP000261420">
    <property type="component" value="Unplaced"/>
</dbReference>
<proteinExistence type="predicted"/>
<dbReference type="GeneTree" id="ENSGT01030000234868"/>
<evidence type="ECO:0000256" key="1">
    <source>
        <dbReference type="SAM" id="MobiDB-lite"/>
    </source>
</evidence>
<reference evidence="4" key="2">
    <citation type="submission" date="2025-09" db="UniProtKB">
        <authorList>
            <consortium name="Ensembl"/>
        </authorList>
    </citation>
    <scope>IDENTIFICATION</scope>
</reference>
<dbReference type="RefSeq" id="XP_022605214.1">
    <property type="nucleotide sequence ID" value="XM_022749493.1"/>
</dbReference>
<feature type="compositionally biased region" description="Polar residues" evidence="1">
    <location>
        <begin position="137"/>
        <end position="148"/>
    </location>
</feature>
<dbReference type="InterPro" id="IPR042372">
    <property type="entry name" value="IL15RA"/>
</dbReference>
<keyword evidence="2" id="KW-0472">Membrane</keyword>
<dbReference type="PANTHER" id="PTHR15060">
    <property type="entry name" value="INTERLEUKIN-15 RECEPTOR SUBUNIT ALPHA"/>
    <property type="match status" value="1"/>
</dbReference>
<dbReference type="AlphaFoldDB" id="A0A3B4US13"/>
<keyword evidence="3" id="KW-0732">Signal</keyword>
<evidence type="ECO:0000313" key="4">
    <source>
        <dbReference type="Ensembl" id="ENSSDUP00000020585.1"/>
    </source>
</evidence>
<dbReference type="PANTHER" id="PTHR15060:SF0">
    <property type="entry name" value="INTERLEUKIN-15 RECEPTOR SUBUNIT ALPHA"/>
    <property type="match status" value="1"/>
</dbReference>